<dbReference type="AlphaFoldDB" id="J7S710"/>
<dbReference type="InterPro" id="IPR007587">
    <property type="entry name" value="SAPS"/>
</dbReference>
<sequence length="788" mass="89568">MSAWPFGQSVSSSSGGPKEDVKSILARYFQKLQDDETALDESSIEQVLSLRDDDTLALLEQRQDSSLIDFLVFAFFYKLEDSATGGHAATKVPHLQYLLEQLLVAAPAGDWPRANVIADFLSIDNCVLIDELVKNFAYLDTIWSLLQFVNQEENLPLTAIFLKINENLLFARHQEYLNYIKLRPELVDDMLAHVTITPLMDFFLKIVGSDKIEQPTGILEHVAAQSFIPKCLQFFNNERFDSAVQNSVADLLKTLITISANAPIDEISIGPNILTRQLVSPQCIDQLVDIILLQRGTALNVTISVVIELIRKNNSDYDQVNLLSTTLEENYPTDRDPIYLGHLLGKFTEKLPQLFQIIDNIDNQSEVSENQIGEIFKPLGFERFKIVELIAELLHCSNMGLMNSKRARRIARKRDAIRRKDEQIHENLVDLKLDDITATNTQDEDTISNDSNDKNLNSSNNNSNSNDSNKSKSNDNDNNKNNNSNDRKMNKETHGDVVVQSEEDDDDDDDEEVDESFDIPYVNANQNEKLRTKPTLGDFFKITLYDNQIVPKILLLFLNYPWNNFWHNVVFDIIQQIFNGRMDFSYNSFIVFSIFDTLQSYQFNGLEPKMNFQITNNFILTGYKNSYKFYESHHMNLGYMGHIVLIAEEIVKFSKLYKVELISPRIFELLQENEWKVYAEQVLNDTRLMYSKILGGGTYVDDGNGNIIPQFPSDTASVLSSSDAGSDGGGLVNIEDLEEELTTESDLHEKLRTMLLSRSEEEVDERNKEKGVIILGPPPSASADTSTE</sequence>
<reference evidence="3 4" key="1">
    <citation type="journal article" date="2011" name="Proc. Natl. Acad. Sci. U.S.A.">
        <title>Evolutionary erosion of yeast sex chromosomes by mating-type switching accidents.</title>
        <authorList>
            <person name="Gordon J.L."/>
            <person name="Armisen D."/>
            <person name="Proux-Wera E."/>
            <person name="Oheigeartaigh S.S."/>
            <person name="Byrne K.P."/>
            <person name="Wolfe K.H."/>
        </authorList>
    </citation>
    <scope>NUCLEOTIDE SEQUENCE [LARGE SCALE GENOMIC DNA]</scope>
    <source>
        <strain evidence="4">ATCC MYA-139 / BCRC 22969 / CBS 8797 / CCRC 22969 / KCTC 17520 / NBRC 10181 / NCYC 3082</strain>
    </source>
</reference>
<reference evidence="4" key="2">
    <citation type="submission" date="2012-08" db="EMBL/GenBank/DDBJ databases">
        <title>Genome sequence of Kazachstania naganishii.</title>
        <authorList>
            <person name="Gordon J.L."/>
            <person name="Armisen D."/>
            <person name="Proux-Wera E."/>
            <person name="OhEigeartaigh S.S."/>
            <person name="Byrne K.P."/>
            <person name="Wolfe K.H."/>
        </authorList>
    </citation>
    <scope>NUCLEOTIDE SEQUENCE [LARGE SCALE GENOMIC DNA]</scope>
    <source>
        <strain evidence="4">ATCC MYA-139 / BCRC 22969 / CBS 8797 / CCRC 22969 / KCTC 17520 / NBRC 10181 / NCYC 3082</strain>
    </source>
</reference>
<dbReference type="EMBL" id="HE978317">
    <property type="protein sequence ID" value="CCK70036.1"/>
    <property type="molecule type" value="Genomic_DNA"/>
</dbReference>
<dbReference type="GO" id="GO:0019888">
    <property type="term" value="F:protein phosphatase regulator activity"/>
    <property type="evidence" value="ECO:0007669"/>
    <property type="project" value="TreeGrafter"/>
</dbReference>
<dbReference type="eggNOG" id="KOG2073">
    <property type="taxonomic scope" value="Eukaryota"/>
</dbReference>
<proteinExistence type="inferred from homology"/>
<dbReference type="OMA" id="DFICYGF"/>
<evidence type="ECO:0000313" key="4">
    <source>
        <dbReference type="Proteomes" id="UP000006310"/>
    </source>
</evidence>
<feature type="compositionally biased region" description="Basic and acidic residues" evidence="2">
    <location>
        <begin position="469"/>
        <end position="478"/>
    </location>
</feature>
<dbReference type="HOGENOM" id="CLU_003676_2_1_1"/>
<dbReference type="STRING" id="1071383.J7S710"/>
<evidence type="ECO:0000256" key="1">
    <source>
        <dbReference type="ARBA" id="ARBA00006180"/>
    </source>
</evidence>
<comment type="similarity">
    <text evidence="1">Belongs to the SAPS family.</text>
</comment>
<organism evidence="3 4">
    <name type="scientific">Huiozyma naganishii (strain ATCC MYA-139 / BCRC 22969 / CBS 8797 / KCTC 17520 / NBRC 10181 / NCYC 3082 / Yp74L-3)</name>
    <name type="common">Yeast</name>
    <name type="synonym">Kazachstania naganishii</name>
    <dbReference type="NCBI Taxonomy" id="1071383"/>
    <lineage>
        <taxon>Eukaryota</taxon>
        <taxon>Fungi</taxon>
        <taxon>Dikarya</taxon>
        <taxon>Ascomycota</taxon>
        <taxon>Saccharomycotina</taxon>
        <taxon>Saccharomycetes</taxon>
        <taxon>Saccharomycetales</taxon>
        <taxon>Saccharomycetaceae</taxon>
        <taxon>Huiozyma</taxon>
    </lineage>
</organism>
<accession>J7S710</accession>
<name>J7S710_HUIN7</name>
<dbReference type="PANTHER" id="PTHR12634:SF14">
    <property type="entry name" value="SIT4-ASSOCIATING PROTEIN SAP155-RELATED"/>
    <property type="match status" value="1"/>
</dbReference>
<keyword evidence="4" id="KW-1185">Reference proteome</keyword>
<dbReference type="Pfam" id="PF04499">
    <property type="entry name" value="SAPS"/>
    <property type="match status" value="1"/>
</dbReference>
<feature type="region of interest" description="Disordered" evidence="2">
    <location>
        <begin position="442"/>
        <end position="517"/>
    </location>
</feature>
<feature type="compositionally biased region" description="Basic and acidic residues" evidence="2">
    <location>
        <begin position="485"/>
        <end position="495"/>
    </location>
</feature>
<dbReference type="GeneID" id="34525725"/>
<gene>
    <name evidence="3" type="primary">KNAG0D02870</name>
    <name evidence="3" type="ordered locus">KNAG_0D02870</name>
</gene>
<dbReference type="RefSeq" id="XP_022464282.1">
    <property type="nucleotide sequence ID" value="XM_022607714.1"/>
</dbReference>
<dbReference type="KEGG" id="kng:KNAG_0D02870"/>
<dbReference type="GO" id="GO:0005829">
    <property type="term" value="C:cytosol"/>
    <property type="evidence" value="ECO:0007669"/>
    <property type="project" value="TreeGrafter"/>
</dbReference>
<protein>
    <recommendedName>
        <fullName evidence="5">SAPS-domain-containing protein</fullName>
    </recommendedName>
</protein>
<dbReference type="Proteomes" id="UP000006310">
    <property type="component" value="Chromosome 4"/>
</dbReference>
<dbReference type="PANTHER" id="PTHR12634">
    <property type="entry name" value="SIT4 YEAST -ASSOCIATING PROTEIN-RELATED"/>
    <property type="match status" value="1"/>
</dbReference>
<feature type="compositionally biased region" description="Low complexity" evidence="2">
    <location>
        <begin position="448"/>
        <end position="468"/>
    </location>
</feature>
<evidence type="ECO:0008006" key="5">
    <source>
        <dbReference type="Google" id="ProtNLM"/>
    </source>
</evidence>
<evidence type="ECO:0000313" key="3">
    <source>
        <dbReference type="EMBL" id="CCK70036.1"/>
    </source>
</evidence>
<dbReference type="GO" id="GO:0019903">
    <property type="term" value="F:protein phosphatase binding"/>
    <property type="evidence" value="ECO:0007669"/>
    <property type="project" value="InterPro"/>
</dbReference>
<dbReference type="GO" id="GO:0005634">
    <property type="term" value="C:nucleus"/>
    <property type="evidence" value="ECO:0007669"/>
    <property type="project" value="TreeGrafter"/>
</dbReference>
<dbReference type="OrthoDB" id="295029at2759"/>
<feature type="compositionally biased region" description="Acidic residues" evidence="2">
    <location>
        <begin position="501"/>
        <end position="517"/>
    </location>
</feature>
<feature type="region of interest" description="Disordered" evidence="2">
    <location>
        <begin position="758"/>
        <end position="788"/>
    </location>
</feature>
<evidence type="ECO:0000256" key="2">
    <source>
        <dbReference type="SAM" id="MobiDB-lite"/>
    </source>
</evidence>